<dbReference type="GO" id="GO:0006820">
    <property type="term" value="P:monoatomic anion transport"/>
    <property type="evidence" value="ECO:0007669"/>
    <property type="project" value="TreeGrafter"/>
</dbReference>
<feature type="transmembrane region" description="Helical" evidence="6">
    <location>
        <begin position="306"/>
        <end position="328"/>
    </location>
</feature>
<keyword evidence="4 6" id="KW-0472">Membrane</keyword>
<feature type="compositionally biased region" description="Acidic residues" evidence="5">
    <location>
        <begin position="561"/>
        <end position="570"/>
    </location>
</feature>
<keyword evidence="2 6" id="KW-0812">Transmembrane</keyword>
<proteinExistence type="predicted"/>
<feature type="transmembrane region" description="Helical" evidence="6">
    <location>
        <begin position="386"/>
        <end position="406"/>
    </location>
</feature>
<evidence type="ECO:0000256" key="1">
    <source>
        <dbReference type="ARBA" id="ARBA00004141"/>
    </source>
</evidence>
<accession>A0A7R9IAX0</accession>
<gene>
    <name evidence="7" type="ORF">TTEB3V08_LOCUS2498</name>
</gene>
<feature type="transmembrane region" description="Helical" evidence="6">
    <location>
        <begin position="459"/>
        <end position="480"/>
    </location>
</feature>
<dbReference type="GO" id="GO:0016020">
    <property type="term" value="C:membrane"/>
    <property type="evidence" value="ECO:0007669"/>
    <property type="project" value="UniProtKB-SubCell"/>
</dbReference>
<dbReference type="Pfam" id="PF07690">
    <property type="entry name" value="MFS_1"/>
    <property type="match status" value="1"/>
</dbReference>
<feature type="transmembrane region" description="Helical" evidence="6">
    <location>
        <begin position="492"/>
        <end position="515"/>
    </location>
</feature>
<evidence type="ECO:0000256" key="2">
    <source>
        <dbReference type="ARBA" id="ARBA00022692"/>
    </source>
</evidence>
<dbReference type="AlphaFoldDB" id="A0A7R9IAX0"/>
<sequence>MKLKDELWEKIAIELNYSNESDSESKSIRSSFNSHAISRLVPLGESSLTRFKSAVTCKIYSCAMPALARIVFNVRCPAETSAFAAPALHPIIDNSPIAILMEATLRHIELIDCESFDKMPCQQFFQHKRVLQQSFAGLNATMFEFTSVLKSNKYYIEDSIPARYVLATMIFFGTWCSYMTRVNLSIAIIGMVEPKVPLIKSDPICGENETMPERSKEPFKILGESWDQTEQADLLAFYAYGYFPFLIPGKMLAERFGSKRVVLWSSILTTIATVALPFVSLSLLIPAMHQLMDRWIPIKDRNKFMWTLLGGTPGTVLTFLAGGLVLEYGLWDMIFFGTAGFTLIWAILWALLVYDSPAMHPRVTSAEMSYLTANIKPVRRQRKTEIVPWGYIFASLPFWALMLLHFSNMWAINFLLIIGPKFFKEVLGFNFIMTSSPLAHIIPGLLLVPIYFMGCDKWINMALVTVSFGINGASVGSVMANAVDLSPNHADAIYTLISCIGTSSGVFVPKIVGYITGQTQIMQEWRIIFLVNASMYLVTGILFLIFGSGKVQKWNFKEEYEEEEDEIQDEDTPRRLASRQDW</sequence>
<evidence type="ECO:0000256" key="3">
    <source>
        <dbReference type="ARBA" id="ARBA00022989"/>
    </source>
</evidence>
<evidence type="ECO:0000256" key="4">
    <source>
        <dbReference type="ARBA" id="ARBA00023136"/>
    </source>
</evidence>
<dbReference type="Gene3D" id="1.20.1250.20">
    <property type="entry name" value="MFS general substrate transporter like domains"/>
    <property type="match status" value="1"/>
</dbReference>
<feature type="transmembrane region" description="Helical" evidence="6">
    <location>
        <begin position="527"/>
        <end position="546"/>
    </location>
</feature>
<feature type="transmembrane region" description="Helical" evidence="6">
    <location>
        <begin position="426"/>
        <end position="452"/>
    </location>
</feature>
<feature type="region of interest" description="Disordered" evidence="5">
    <location>
        <begin position="561"/>
        <end position="582"/>
    </location>
</feature>
<feature type="transmembrane region" description="Helical" evidence="6">
    <location>
        <begin position="334"/>
        <end position="354"/>
    </location>
</feature>
<organism evidence="7">
    <name type="scientific">Timema tahoe</name>
    <dbReference type="NCBI Taxonomy" id="61484"/>
    <lineage>
        <taxon>Eukaryota</taxon>
        <taxon>Metazoa</taxon>
        <taxon>Ecdysozoa</taxon>
        <taxon>Arthropoda</taxon>
        <taxon>Hexapoda</taxon>
        <taxon>Insecta</taxon>
        <taxon>Pterygota</taxon>
        <taxon>Neoptera</taxon>
        <taxon>Polyneoptera</taxon>
        <taxon>Phasmatodea</taxon>
        <taxon>Timematodea</taxon>
        <taxon>Timematoidea</taxon>
        <taxon>Timematidae</taxon>
        <taxon>Timema</taxon>
    </lineage>
</organism>
<evidence type="ECO:0008006" key="8">
    <source>
        <dbReference type="Google" id="ProtNLM"/>
    </source>
</evidence>
<dbReference type="GO" id="GO:0022857">
    <property type="term" value="F:transmembrane transporter activity"/>
    <property type="evidence" value="ECO:0007669"/>
    <property type="project" value="InterPro"/>
</dbReference>
<feature type="transmembrane region" description="Helical" evidence="6">
    <location>
        <begin position="261"/>
        <end position="285"/>
    </location>
</feature>
<evidence type="ECO:0000256" key="5">
    <source>
        <dbReference type="SAM" id="MobiDB-lite"/>
    </source>
</evidence>
<dbReference type="InterPro" id="IPR050382">
    <property type="entry name" value="MFS_Na/Anion_cotransporter"/>
</dbReference>
<feature type="compositionally biased region" description="Basic and acidic residues" evidence="5">
    <location>
        <begin position="571"/>
        <end position="582"/>
    </location>
</feature>
<dbReference type="InterPro" id="IPR036259">
    <property type="entry name" value="MFS_trans_sf"/>
</dbReference>
<dbReference type="PANTHER" id="PTHR11662:SF336">
    <property type="entry name" value="LP19554P"/>
    <property type="match status" value="1"/>
</dbReference>
<dbReference type="PANTHER" id="PTHR11662">
    <property type="entry name" value="SOLUTE CARRIER FAMILY 17"/>
    <property type="match status" value="1"/>
</dbReference>
<comment type="subcellular location">
    <subcellularLocation>
        <location evidence="1">Membrane</location>
        <topology evidence="1">Multi-pass membrane protein</topology>
    </subcellularLocation>
</comment>
<dbReference type="InterPro" id="IPR011701">
    <property type="entry name" value="MFS"/>
</dbReference>
<evidence type="ECO:0000256" key="6">
    <source>
        <dbReference type="SAM" id="Phobius"/>
    </source>
</evidence>
<reference evidence="7" key="1">
    <citation type="submission" date="2020-11" db="EMBL/GenBank/DDBJ databases">
        <authorList>
            <person name="Tran Van P."/>
        </authorList>
    </citation>
    <scope>NUCLEOTIDE SEQUENCE</scope>
</reference>
<dbReference type="EMBL" id="OE000589">
    <property type="protein sequence ID" value="CAD7454393.1"/>
    <property type="molecule type" value="Genomic_DNA"/>
</dbReference>
<dbReference type="SUPFAM" id="SSF103473">
    <property type="entry name" value="MFS general substrate transporter"/>
    <property type="match status" value="1"/>
</dbReference>
<keyword evidence="3 6" id="KW-1133">Transmembrane helix</keyword>
<protein>
    <recommendedName>
        <fullName evidence="8">Major facilitator superfamily (MFS) profile domain-containing protein</fullName>
    </recommendedName>
</protein>
<evidence type="ECO:0000313" key="7">
    <source>
        <dbReference type="EMBL" id="CAD7454393.1"/>
    </source>
</evidence>
<name>A0A7R9IAX0_9NEOP</name>